<evidence type="ECO:0000313" key="3">
    <source>
        <dbReference type="Proteomes" id="UP000321638"/>
    </source>
</evidence>
<proteinExistence type="predicted"/>
<dbReference type="EMBL" id="VDUZ01000048">
    <property type="protein sequence ID" value="TXL71107.1"/>
    <property type="molecule type" value="Genomic_DNA"/>
</dbReference>
<feature type="compositionally biased region" description="Basic and acidic residues" evidence="1">
    <location>
        <begin position="116"/>
        <end position="127"/>
    </location>
</feature>
<keyword evidence="3" id="KW-1185">Reference proteome</keyword>
<feature type="compositionally biased region" description="Low complexity" evidence="1">
    <location>
        <begin position="65"/>
        <end position="80"/>
    </location>
</feature>
<accession>A0A5C8PBZ5</accession>
<dbReference type="AlphaFoldDB" id="A0A5C8PBZ5"/>
<feature type="compositionally biased region" description="Pro residues" evidence="1">
    <location>
        <begin position="165"/>
        <end position="177"/>
    </location>
</feature>
<evidence type="ECO:0000313" key="2">
    <source>
        <dbReference type="EMBL" id="TXL71107.1"/>
    </source>
</evidence>
<sequence length="226" mass="23230">MTASGLARPLRAVAIAVIASGGLLLWNLAVLAPADARPGGGGGRGARVNIGPRFNAPRPPPSRPPSASQLPARPPAAGQGQRPGGPGGGDGARPGVPHPEHPIAGVKPPRPGAPDRPGDRPPVDRPPVDPPYYPGYYPPYYPGYYPPYPGYWPPPYPPYDDAYPAPSPPPASPPPAPASGTIVGSVPADCRQVGVASTTYLLCGAIWYAPRFSGNQVVYVVVDAPT</sequence>
<comment type="caution">
    <text evidence="2">The sequence shown here is derived from an EMBL/GenBank/DDBJ whole genome shotgun (WGS) entry which is preliminary data.</text>
</comment>
<evidence type="ECO:0000256" key="1">
    <source>
        <dbReference type="SAM" id="MobiDB-lite"/>
    </source>
</evidence>
<dbReference type="RefSeq" id="WP_178133924.1">
    <property type="nucleotide sequence ID" value="NZ_VDUZ01000048.1"/>
</dbReference>
<dbReference type="Proteomes" id="UP000321638">
    <property type="component" value="Unassembled WGS sequence"/>
</dbReference>
<feature type="region of interest" description="Disordered" evidence="1">
    <location>
        <begin position="36"/>
        <end position="129"/>
    </location>
</feature>
<organism evidence="2 3">
    <name type="scientific">Vineibacter terrae</name>
    <dbReference type="NCBI Taxonomy" id="2586908"/>
    <lineage>
        <taxon>Bacteria</taxon>
        <taxon>Pseudomonadati</taxon>
        <taxon>Pseudomonadota</taxon>
        <taxon>Alphaproteobacteria</taxon>
        <taxon>Hyphomicrobiales</taxon>
        <taxon>Vineibacter</taxon>
    </lineage>
</organism>
<protein>
    <submittedName>
        <fullName evidence="2">Uncharacterized protein</fullName>
    </submittedName>
</protein>
<name>A0A5C8PBZ5_9HYPH</name>
<gene>
    <name evidence="2" type="ORF">FHP25_31370</name>
</gene>
<feature type="region of interest" description="Disordered" evidence="1">
    <location>
        <begin position="159"/>
        <end position="178"/>
    </location>
</feature>
<feature type="compositionally biased region" description="Gly residues" evidence="1">
    <location>
        <begin position="81"/>
        <end position="92"/>
    </location>
</feature>
<reference evidence="2 3" key="1">
    <citation type="submission" date="2019-06" db="EMBL/GenBank/DDBJ databases">
        <title>New taxonomy in bacterial strain CC-CFT640, isolated from vineyard.</title>
        <authorList>
            <person name="Lin S.-Y."/>
            <person name="Tsai C.-F."/>
            <person name="Young C.-C."/>
        </authorList>
    </citation>
    <scope>NUCLEOTIDE SEQUENCE [LARGE SCALE GENOMIC DNA]</scope>
    <source>
        <strain evidence="2 3">CC-CFT640</strain>
    </source>
</reference>